<dbReference type="EMBL" id="KQ414620">
    <property type="protein sequence ID" value="KOC67637.1"/>
    <property type="molecule type" value="Genomic_DNA"/>
</dbReference>
<keyword evidence="3 9" id="KW-0560">Oxidoreductase</keyword>
<dbReference type="InterPro" id="IPR000866">
    <property type="entry name" value="AhpC/TSA"/>
</dbReference>
<sequence length="222" mass="25332">MVLLGEIFPNFVAETQMGPIHFHDWLGDSWGILFSHPNDFTPVCTTELARVLKLMPEFEKLGVKVIALSCNSIDSHRKWIEDIKAYAEITDEEFPYPIIEDEARKLATLLGMLDPAEIDSHGIPMTARAVFIIDPAKKMRLSILYPATTGRNFDEILRVIESLQLTENYKVATPVDWKVREHVMIQPTVSDDEARMMCNDFKTVPLPSGKTYLRVIPQPLYK</sequence>
<dbReference type="InterPro" id="IPR019479">
    <property type="entry name" value="Peroxiredoxin_C"/>
</dbReference>
<keyword evidence="2 9" id="KW-0049">Antioxidant</keyword>
<evidence type="ECO:0000256" key="7">
    <source>
        <dbReference type="ARBA" id="ARBA00037420"/>
    </source>
</evidence>
<dbReference type="FunFam" id="3.40.30.10:FF:000011">
    <property type="entry name" value="Peroxiredoxin PRX1"/>
    <property type="match status" value="1"/>
</dbReference>
<feature type="domain" description="Thioredoxin" evidence="11">
    <location>
        <begin position="2"/>
        <end position="165"/>
    </location>
</feature>
<evidence type="ECO:0000256" key="1">
    <source>
        <dbReference type="ARBA" id="ARBA00022559"/>
    </source>
</evidence>
<dbReference type="OrthoDB" id="2996783at2759"/>
<evidence type="ECO:0000256" key="2">
    <source>
        <dbReference type="ARBA" id="ARBA00022862"/>
    </source>
</evidence>
<keyword evidence="4 9" id="KW-0676">Redox-active center</keyword>
<evidence type="ECO:0000313" key="12">
    <source>
        <dbReference type="EMBL" id="KOC67637.1"/>
    </source>
</evidence>
<dbReference type="SUPFAM" id="SSF52833">
    <property type="entry name" value="Thioredoxin-like"/>
    <property type="match status" value="1"/>
</dbReference>
<dbReference type="Pfam" id="PF00578">
    <property type="entry name" value="AhpC-TSA"/>
    <property type="match status" value="1"/>
</dbReference>
<dbReference type="FunFam" id="3.30.1020.10:FF:000001">
    <property type="entry name" value="1-Cys peroxiredoxin"/>
    <property type="match status" value="1"/>
</dbReference>
<evidence type="ECO:0000256" key="3">
    <source>
        <dbReference type="ARBA" id="ARBA00023002"/>
    </source>
</evidence>
<dbReference type="GO" id="GO:0005739">
    <property type="term" value="C:mitochondrion"/>
    <property type="evidence" value="ECO:0007669"/>
    <property type="project" value="TreeGrafter"/>
</dbReference>
<dbReference type="PIRSF" id="PIRSF000239">
    <property type="entry name" value="AHPC"/>
    <property type="match status" value="1"/>
</dbReference>
<dbReference type="STRING" id="597456.A0A0L7R9U2"/>
<dbReference type="CDD" id="cd03016">
    <property type="entry name" value="PRX_1cys"/>
    <property type="match status" value="1"/>
</dbReference>
<name>A0A0L7R9U2_9HYME</name>
<evidence type="ECO:0000256" key="8">
    <source>
        <dbReference type="ARBA" id="ARBA00051132"/>
    </source>
</evidence>
<reference evidence="12 13" key="1">
    <citation type="submission" date="2015-07" db="EMBL/GenBank/DDBJ databases">
        <title>The genome of Habropoda laboriosa.</title>
        <authorList>
            <person name="Pan H."/>
            <person name="Kapheim K."/>
        </authorList>
    </citation>
    <scope>NUCLEOTIDE SEQUENCE [LARGE SCALE GENOMIC DNA]</scope>
    <source>
        <strain evidence="12">0110345459</strain>
    </source>
</reference>
<evidence type="ECO:0000256" key="5">
    <source>
        <dbReference type="ARBA" id="ARBA00025719"/>
    </source>
</evidence>
<dbReference type="AlphaFoldDB" id="A0A0L7R9U2"/>
<keyword evidence="1 9" id="KW-0575">Peroxidase</keyword>
<protein>
    <recommendedName>
        <fullName evidence="6">1-Cys peroxiredoxin</fullName>
    </recommendedName>
</protein>
<evidence type="ECO:0000313" key="13">
    <source>
        <dbReference type="Proteomes" id="UP000053825"/>
    </source>
</evidence>
<accession>A0A0L7R9U2</accession>
<dbReference type="PROSITE" id="PS51352">
    <property type="entry name" value="THIOREDOXIN_2"/>
    <property type="match status" value="1"/>
</dbReference>
<dbReference type="InterPro" id="IPR036249">
    <property type="entry name" value="Thioredoxin-like_sf"/>
</dbReference>
<dbReference type="InterPro" id="IPR024706">
    <property type="entry name" value="Peroxiredoxin_AhpC-typ"/>
</dbReference>
<dbReference type="InterPro" id="IPR013766">
    <property type="entry name" value="Thioredoxin_domain"/>
</dbReference>
<gene>
    <name evidence="12" type="ORF">WH47_11385</name>
</gene>
<dbReference type="GO" id="GO:0005829">
    <property type="term" value="C:cytosol"/>
    <property type="evidence" value="ECO:0007669"/>
    <property type="project" value="TreeGrafter"/>
</dbReference>
<dbReference type="Pfam" id="PF10417">
    <property type="entry name" value="1-cysPrx_C"/>
    <property type="match status" value="1"/>
</dbReference>
<comment type="function">
    <text evidence="7">Thiol-specific peroxidase that catalyzes the reduction of hydrogen peroxide and organic hydroperoxides to water and alcohols, respectively. Plays a role in cell protection against oxidative stress by detoxifying peroxides.</text>
</comment>
<dbReference type="PANTHER" id="PTHR43503">
    <property type="entry name" value="MCG48959-RELATED"/>
    <property type="match status" value="1"/>
</dbReference>
<feature type="active site" description="Cysteine sulfenic acid (-SOH) intermediate; for peroxidase activity" evidence="10">
    <location>
        <position position="44"/>
    </location>
</feature>
<comment type="catalytic activity">
    <reaction evidence="8">
        <text>a hydroperoxide + [protein]-dithiol = [protein]-disulfide + an alcohol + H2O</text>
        <dbReference type="Rhea" id="RHEA:10008"/>
        <dbReference type="Rhea" id="RHEA-COMP:10593"/>
        <dbReference type="Rhea" id="RHEA-COMP:10594"/>
        <dbReference type="ChEBI" id="CHEBI:15377"/>
        <dbReference type="ChEBI" id="CHEBI:29950"/>
        <dbReference type="ChEBI" id="CHEBI:30879"/>
        <dbReference type="ChEBI" id="CHEBI:35924"/>
        <dbReference type="ChEBI" id="CHEBI:50058"/>
    </reaction>
</comment>
<evidence type="ECO:0000256" key="10">
    <source>
        <dbReference type="PIRSR" id="PIRSR000239-1"/>
    </source>
</evidence>
<evidence type="ECO:0000256" key="9">
    <source>
        <dbReference type="PIRNR" id="PIRNR000239"/>
    </source>
</evidence>
<dbReference type="GO" id="GO:0045454">
    <property type="term" value="P:cell redox homeostasis"/>
    <property type="evidence" value="ECO:0007669"/>
    <property type="project" value="TreeGrafter"/>
</dbReference>
<evidence type="ECO:0000256" key="6">
    <source>
        <dbReference type="ARBA" id="ARBA00026176"/>
    </source>
</evidence>
<dbReference type="Proteomes" id="UP000053825">
    <property type="component" value="Unassembled WGS sequence"/>
</dbReference>
<dbReference type="GO" id="GO:0051920">
    <property type="term" value="F:peroxiredoxin activity"/>
    <property type="evidence" value="ECO:0007669"/>
    <property type="project" value="InterPro"/>
</dbReference>
<organism evidence="12 13">
    <name type="scientific">Habropoda laboriosa</name>
    <dbReference type="NCBI Taxonomy" id="597456"/>
    <lineage>
        <taxon>Eukaryota</taxon>
        <taxon>Metazoa</taxon>
        <taxon>Ecdysozoa</taxon>
        <taxon>Arthropoda</taxon>
        <taxon>Hexapoda</taxon>
        <taxon>Insecta</taxon>
        <taxon>Pterygota</taxon>
        <taxon>Neoptera</taxon>
        <taxon>Endopterygota</taxon>
        <taxon>Hymenoptera</taxon>
        <taxon>Apocrita</taxon>
        <taxon>Aculeata</taxon>
        <taxon>Apoidea</taxon>
        <taxon>Anthophila</taxon>
        <taxon>Apidae</taxon>
        <taxon>Habropoda</taxon>
    </lineage>
</organism>
<evidence type="ECO:0000259" key="11">
    <source>
        <dbReference type="PROSITE" id="PS51352"/>
    </source>
</evidence>
<keyword evidence="13" id="KW-1185">Reference proteome</keyword>
<proteinExistence type="inferred from homology"/>
<dbReference type="Gene3D" id="3.30.1020.10">
    <property type="entry name" value="Antioxidant, Horf6, Chain A, domain2"/>
    <property type="match status" value="1"/>
</dbReference>
<evidence type="ECO:0000256" key="4">
    <source>
        <dbReference type="ARBA" id="ARBA00023284"/>
    </source>
</evidence>
<dbReference type="InterPro" id="IPR045020">
    <property type="entry name" value="PRX_1cys"/>
</dbReference>
<dbReference type="Gene3D" id="3.40.30.10">
    <property type="entry name" value="Glutaredoxin"/>
    <property type="match status" value="1"/>
</dbReference>
<comment type="similarity">
    <text evidence="5">Belongs to the peroxiredoxin family. Prx6 subfamily.</text>
</comment>
<dbReference type="PANTHER" id="PTHR43503:SF4">
    <property type="entry name" value="PEROXIREDOXIN-6"/>
    <property type="match status" value="1"/>
</dbReference>